<evidence type="ECO:0000313" key="2">
    <source>
        <dbReference type="EMBL" id="SVB16264.1"/>
    </source>
</evidence>
<dbReference type="InterPro" id="IPR001900">
    <property type="entry name" value="RNase_II/R"/>
</dbReference>
<dbReference type="GO" id="GO:0003723">
    <property type="term" value="F:RNA binding"/>
    <property type="evidence" value="ECO:0007669"/>
    <property type="project" value="InterPro"/>
</dbReference>
<protein>
    <recommendedName>
        <fullName evidence="1">RNB domain-containing protein</fullName>
    </recommendedName>
</protein>
<evidence type="ECO:0000259" key="1">
    <source>
        <dbReference type="SMART" id="SM00955"/>
    </source>
</evidence>
<dbReference type="InterPro" id="IPR012340">
    <property type="entry name" value="NA-bd_OB-fold"/>
</dbReference>
<name>A0A382BRI8_9ZZZZ</name>
<proteinExistence type="predicted"/>
<dbReference type="InterPro" id="IPR050180">
    <property type="entry name" value="RNR_Ribonuclease"/>
</dbReference>
<dbReference type="Pfam" id="PF00773">
    <property type="entry name" value="RNB"/>
    <property type="match status" value="1"/>
</dbReference>
<dbReference type="EMBL" id="UINC01030976">
    <property type="protein sequence ID" value="SVB16264.1"/>
    <property type="molecule type" value="Genomic_DNA"/>
</dbReference>
<sequence length="457" mass="52353">KPQVTGDLQRYAFQMMVRKGIWDEDEHLDLIRYNVPVDFEDDVLKDACQVQMDESDREDLTGLEVFSIDDAATQDIDDAISVEPTENGYRIGVHITDVSIIIPRNSRLDRAARERTTSLYLPDRHIPMLPPEISNGQCSLLQGSRRCAVSYLFDFDQEFGLTDNTIVPSVIINKSKLSYDDVNVILDSEDHNLSETMQILNLAADTLYAQRMDMGAVELERVELSIRVDQEKNISLTTRTGYSAADHIVSELMILTNAMTARYFKDHQIPAIYRTQAEADFSGLDEVDNATVRRYMMIRKIRPMELNLDPKPHAMLGTDVYCQATSPIRRYSDLAMQRQLTSCIRGNNPSYNRDDLTDEISLIERNRSLNAIWSRREWYWFAKYMEQYPDLALKAVVLEVRDRDILVELKDFGSRLTMKQSDQVNVGDELYVRVTHADAWDGLLRLSQVAAPEAAAM</sequence>
<dbReference type="PANTHER" id="PTHR23355">
    <property type="entry name" value="RIBONUCLEASE"/>
    <property type="match status" value="1"/>
</dbReference>
<feature type="non-terminal residue" evidence="2">
    <location>
        <position position="1"/>
    </location>
</feature>
<organism evidence="2">
    <name type="scientific">marine metagenome</name>
    <dbReference type="NCBI Taxonomy" id="408172"/>
    <lineage>
        <taxon>unclassified sequences</taxon>
        <taxon>metagenomes</taxon>
        <taxon>ecological metagenomes</taxon>
    </lineage>
</organism>
<dbReference type="GO" id="GO:0000932">
    <property type="term" value="C:P-body"/>
    <property type="evidence" value="ECO:0007669"/>
    <property type="project" value="TreeGrafter"/>
</dbReference>
<dbReference type="SUPFAM" id="SSF50249">
    <property type="entry name" value="Nucleic acid-binding proteins"/>
    <property type="match status" value="1"/>
</dbReference>
<reference evidence="2" key="1">
    <citation type="submission" date="2018-05" db="EMBL/GenBank/DDBJ databases">
        <authorList>
            <person name="Lanie J.A."/>
            <person name="Ng W.-L."/>
            <person name="Kazmierczak K.M."/>
            <person name="Andrzejewski T.M."/>
            <person name="Davidsen T.M."/>
            <person name="Wayne K.J."/>
            <person name="Tettelin H."/>
            <person name="Glass J.I."/>
            <person name="Rusch D."/>
            <person name="Podicherti R."/>
            <person name="Tsui H.-C.T."/>
            <person name="Winkler M.E."/>
        </authorList>
    </citation>
    <scope>NUCLEOTIDE SEQUENCE</scope>
</reference>
<dbReference type="GO" id="GO:0000175">
    <property type="term" value="F:3'-5'-RNA exonuclease activity"/>
    <property type="evidence" value="ECO:0007669"/>
    <property type="project" value="TreeGrafter"/>
</dbReference>
<dbReference type="AlphaFoldDB" id="A0A382BRI8"/>
<dbReference type="GO" id="GO:0006402">
    <property type="term" value="P:mRNA catabolic process"/>
    <property type="evidence" value="ECO:0007669"/>
    <property type="project" value="TreeGrafter"/>
</dbReference>
<gene>
    <name evidence="2" type="ORF">METZ01_LOCUS169118</name>
</gene>
<dbReference type="SMART" id="SM00955">
    <property type="entry name" value="RNB"/>
    <property type="match status" value="1"/>
</dbReference>
<accession>A0A382BRI8</accession>
<dbReference type="PANTHER" id="PTHR23355:SF42">
    <property type="entry name" value="RIBONUCLEASE II, CHLOROPLASTIC_MITOCHONDRIAL"/>
    <property type="match status" value="1"/>
</dbReference>
<feature type="domain" description="RNB" evidence="1">
    <location>
        <begin position="57"/>
        <end position="346"/>
    </location>
</feature>